<comment type="cofactor">
    <cofactor evidence="8">
        <name>Mg(2+)</name>
        <dbReference type="ChEBI" id="CHEBI:18420"/>
    </cofactor>
</comment>
<evidence type="ECO:0000256" key="7">
    <source>
        <dbReference type="ARBA" id="ARBA00023150"/>
    </source>
</evidence>
<comment type="domain">
    <text evidence="8">The N-terminal domain determines nucleotide recognition and specific binding, while the C-terminal domain determines the specific binding to the target protein.</text>
</comment>
<feature type="binding site" evidence="8">
    <location>
        <position position="19"/>
    </location>
    <ligand>
        <name>GTP</name>
        <dbReference type="ChEBI" id="CHEBI:37565"/>
    </ligand>
</feature>
<evidence type="ECO:0000256" key="3">
    <source>
        <dbReference type="ARBA" id="ARBA00022723"/>
    </source>
</evidence>
<dbReference type="EC" id="2.7.7.77" evidence="8"/>
<dbReference type="SUPFAM" id="SSF53448">
    <property type="entry name" value="Nucleotide-diphospho-sugar transferases"/>
    <property type="match status" value="1"/>
</dbReference>
<evidence type="ECO:0000259" key="9">
    <source>
        <dbReference type="Pfam" id="PF12804"/>
    </source>
</evidence>
<comment type="catalytic activity">
    <reaction evidence="8">
        <text>Mo-molybdopterin + GTP + H(+) = Mo-molybdopterin guanine dinucleotide + diphosphate</text>
        <dbReference type="Rhea" id="RHEA:34243"/>
        <dbReference type="ChEBI" id="CHEBI:15378"/>
        <dbReference type="ChEBI" id="CHEBI:33019"/>
        <dbReference type="ChEBI" id="CHEBI:37565"/>
        <dbReference type="ChEBI" id="CHEBI:71302"/>
        <dbReference type="ChEBI" id="CHEBI:71310"/>
        <dbReference type="EC" id="2.7.7.77"/>
    </reaction>
</comment>
<dbReference type="GO" id="GO:0046872">
    <property type="term" value="F:metal ion binding"/>
    <property type="evidence" value="ECO:0007669"/>
    <property type="project" value="UniProtKB-KW"/>
</dbReference>
<comment type="similarity">
    <text evidence="8">Belongs to the MobA family.</text>
</comment>
<keyword evidence="7 8" id="KW-0501">Molybdenum cofactor biosynthesis</keyword>
<keyword evidence="2 8" id="KW-0808">Transferase</keyword>
<dbReference type="InterPro" id="IPR029044">
    <property type="entry name" value="Nucleotide-diphossugar_trans"/>
</dbReference>
<keyword evidence="1 8" id="KW-0963">Cytoplasm</keyword>
<feature type="domain" description="MobA-like NTP transferase" evidence="9">
    <location>
        <begin position="4"/>
        <end position="164"/>
    </location>
</feature>
<dbReference type="InterPro" id="IPR025877">
    <property type="entry name" value="MobA-like_NTP_Trfase"/>
</dbReference>
<organism evidence="10 11">
    <name type="scientific">Methanococcus voltae</name>
    <dbReference type="NCBI Taxonomy" id="2188"/>
    <lineage>
        <taxon>Archaea</taxon>
        <taxon>Methanobacteriati</taxon>
        <taxon>Methanobacteriota</taxon>
        <taxon>Methanomada group</taxon>
        <taxon>Methanococci</taxon>
        <taxon>Methanococcales</taxon>
        <taxon>Methanococcaceae</taxon>
        <taxon>Methanococcus</taxon>
    </lineage>
</organism>
<evidence type="ECO:0000256" key="1">
    <source>
        <dbReference type="ARBA" id="ARBA00022490"/>
    </source>
</evidence>
<feature type="binding site" evidence="8">
    <location>
        <begin position="7"/>
        <end position="9"/>
    </location>
    <ligand>
        <name>GTP</name>
        <dbReference type="ChEBI" id="CHEBI:37565"/>
    </ligand>
</feature>
<evidence type="ECO:0000256" key="2">
    <source>
        <dbReference type="ARBA" id="ARBA00022679"/>
    </source>
</evidence>
<gene>
    <name evidence="8" type="primary">mobA</name>
    <name evidence="10" type="ORF">J3E07_000953</name>
</gene>
<dbReference type="PANTHER" id="PTHR19136">
    <property type="entry name" value="MOLYBDENUM COFACTOR GUANYLYLTRANSFERASE"/>
    <property type="match status" value="1"/>
</dbReference>
<dbReference type="GO" id="GO:0006777">
    <property type="term" value="P:Mo-molybdopterin cofactor biosynthetic process"/>
    <property type="evidence" value="ECO:0007669"/>
    <property type="project" value="UniProtKB-KW"/>
</dbReference>
<evidence type="ECO:0000256" key="6">
    <source>
        <dbReference type="ARBA" id="ARBA00023134"/>
    </source>
</evidence>
<name>A0A8J7UUP4_METVO</name>
<keyword evidence="4 8" id="KW-0547">Nucleotide-binding</keyword>
<evidence type="ECO:0000256" key="8">
    <source>
        <dbReference type="HAMAP-Rule" id="MF_00316"/>
    </source>
</evidence>
<comment type="subcellular location">
    <subcellularLocation>
        <location evidence="8">Cytoplasm</location>
    </subcellularLocation>
</comment>
<comment type="caution">
    <text evidence="8">Lacks conserved residue(s) required for the propagation of feature annotation.</text>
</comment>
<dbReference type="GO" id="GO:0061603">
    <property type="term" value="F:molybdenum cofactor guanylyltransferase activity"/>
    <property type="evidence" value="ECO:0007669"/>
    <property type="project" value="UniProtKB-EC"/>
</dbReference>
<evidence type="ECO:0000256" key="5">
    <source>
        <dbReference type="ARBA" id="ARBA00022842"/>
    </source>
</evidence>
<feature type="binding site" evidence="8">
    <location>
        <position position="80"/>
    </location>
    <ligand>
        <name>GTP</name>
        <dbReference type="ChEBI" id="CHEBI:37565"/>
    </ligand>
</feature>
<dbReference type="PANTHER" id="PTHR19136:SF81">
    <property type="entry name" value="MOLYBDENUM COFACTOR GUANYLYLTRANSFERASE"/>
    <property type="match status" value="1"/>
</dbReference>
<dbReference type="Gene3D" id="3.90.550.10">
    <property type="entry name" value="Spore Coat Polysaccharide Biosynthesis Protein SpsA, Chain A"/>
    <property type="match status" value="1"/>
</dbReference>
<dbReference type="InterPro" id="IPR013482">
    <property type="entry name" value="Molybde_CF_guanTrfase"/>
</dbReference>
<reference evidence="10" key="1">
    <citation type="submission" date="2021-03" db="EMBL/GenBank/DDBJ databases">
        <title>Genomic Encyclopedia of Type Strains, Phase IV (KMG-V): Genome sequencing to study the core and pangenomes of soil and plant-associated prokaryotes.</title>
        <authorList>
            <person name="Whitman W."/>
        </authorList>
    </citation>
    <scope>NUCLEOTIDE SEQUENCE</scope>
    <source>
        <strain evidence="10">C4</strain>
    </source>
</reference>
<keyword evidence="10" id="KW-0548">Nucleotidyltransferase</keyword>
<keyword evidence="5 8" id="KW-0460">Magnesium</keyword>
<dbReference type="GO" id="GO:0005737">
    <property type="term" value="C:cytoplasm"/>
    <property type="evidence" value="ECO:0007669"/>
    <property type="project" value="UniProtKB-SubCell"/>
</dbReference>
<dbReference type="CDD" id="cd02503">
    <property type="entry name" value="MobA"/>
    <property type="match status" value="1"/>
</dbReference>
<dbReference type="Proteomes" id="UP000740329">
    <property type="component" value="Unassembled WGS sequence"/>
</dbReference>
<keyword evidence="3 8" id="KW-0479">Metal-binding</keyword>
<dbReference type="Pfam" id="PF12804">
    <property type="entry name" value="NTP_transf_3"/>
    <property type="match status" value="1"/>
</dbReference>
<dbReference type="RefSeq" id="WP_209591011.1">
    <property type="nucleotide sequence ID" value="NZ_JAGGMV010000002.1"/>
</dbReference>
<dbReference type="HAMAP" id="MF_00316">
    <property type="entry name" value="MobA"/>
    <property type="match status" value="1"/>
</dbReference>
<feature type="binding site" evidence="8">
    <location>
        <position position="109"/>
    </location>
    <ligand>
        <name>GTP</name>
        <dbReference type="ChEBI" id="CHEBI:37565"/>
    </ligand>
</feature>
<dbReference type="GO" id="GO:0005525">
    <property type="term" value="F:GTP binding"/>
    <property type="evidence" value="ECO:0007669"/>
    <property type="project" value="UniProtKB-UniRule"/>
</dbReference>
<protein>
    <recommendedName>
        <fullName evidence="8">Probable molybdenum cofactor guanylyltransferase</fullName>
        <shortName evidence="8">MoCo guanylyltransferase</shortName>
        <ecNumber evidence="8">2.7.7.77</ecNumber>
    </recommendedName>
    <alternativeName>
        <fullName evidence="8">GTP:molybdopterin guanylyltransferase</fullName>
    </alternativeName>
    <alternativeName>
        <fullName evidence="8">Mo-MPT guanylyltransferase</fullName>
    </alternativeName>
    <alternativeName>
        <fullName evidence="8">Molybdopterin guanylyltransferase</fullName>
    </alternativeName>
    <alternativeName>
        <fullName evidence="8">Molybdopterin-guanine dinucleotide synthase</fullName>
        <shortName evidence="8">MGD synthase</shortName>
    </alternativeName>
</protein>
<proteinExistence type="inferred from homology"/>
<sequence length="216" mass="24624">MISAIILSGGKASRMGGEKSFRKTPDENKYLIEKVADILLDMDLPFVTVFKNPKFMNDNSEEIEKQTYFKNKYRQPITWDTIAGKGPLIGIYEGMKISKGDWILVLPCDMPYISKKAIEKLISKVELAEKGGYDCIVPKHKNGFIEPLFSLYHISSIKKLENIVNEIKESGKSAPIRLLIDSLNPLYVDAHEIDINQKTYVNINTFEDFESLKKLK</sequence>
<keyword evidence="6 8" id="KW-0342">GTP-binding</keyword>
<evidence type="ECO:0000313" key="11">
    <source>
        <dbReference type="Proteomes" id="UP000740329"/>
    </source>
</evidence>
<comment type="function">
    <text evidence="8">Transfers a GMP moiety from GTP to Mo-molybdopterin (Mo-MPT) cofactor (Moco or molybdenum cofactor) to form Mo-molybdopterin guanine dinucleotide (Mo-MGD) cofactor.</text>
</comment>
<evidence type="ECO:0000256" key="4">
    <source>
        <dbReference type="ARBA" id="ARBA00022741"/>
    </source>
</evidence>
<accession>A0A8J7UUP4</accession>
<evidence type="ECO:0000313" key="10">
    <source>
        <dbReference type="EMBL" id="MBP2201541.1"/>
    </source>
</evidence>
<dbReference type="AlphaFoldDB" id="A0A8J7UUP4"/>
<feature type="binding site" evidence="8">
    <location>
        <position position="109"/>
    </location>
    <ligand>
        <name>Mg(2+)</name>
        <dbReference type="ChEBI" id="CHEBI:18420"/>
    </ligand>
</feature>
<comment type="caution">
    <text evidence="10">The sequence shown here is derived from an EMBL/GenBank/DDBJ whole genome shotgun (WGS) entry which is preliminary data.</text>
</comment>
<dbReference type="EMBL" id="JAGGMV010000002">
    <property type="protein sequence ID" value="MBP2201541.1"/>
    <property type="molecule type" value="Genomic_DNA"/>
</dbReference>